<reference evidence="4" key="1">
    <citation type="submission" date="2022-08" db="EMBL/GenBank/DDBJ databases">
        <title>A Global Phylogenomic Analysis of the Shiitake Genus Lentinula.</title>
        <authorList>
            <consortium name="DOE Joint Genome Institute"/>
            <person name="Sierra-Patev S."/>
            <person name="Min B."/>
            <person name="Naranjo-Ortiz M."/>
            <person name="Looney B."/>
            <person name="Konkel Z."/>
            <person name="Slot J.C."/>
            <person name="Sakamoto Y."/>
            <person name="Steenwyk J.L."/>
            <person name="Rokas A."/>
            <person name="Carro J."/>
            <person name="Camarero S."/>
            <person name="Ferreira P."/>
            <person name="Molpeceres G."/>
            <person name="Ruiz-Duenas F.J."/>
            <person name="Serrano A."/>
            <person name="Henrissat B."/>
            <person name="Drula E."/>
            <person name="Hughes K.W."/>
            <person name="Mata J.L."/>
            <person name="Ishikawa N.K."/>
            <person name="Vargas-Isla R."/>
            <person name="Ushijima S."/>
            <person name="Smith C.A."/>
            <person name="Ahrendt S."/>
            <person name="Andreopoulos W."/>
            <person name="He G."/>
            <person name="Labutti K."/>
            <person name="Lipzen A."/>
            <person name="Ng V."/>
            <person name="Riley R."/>
            <person name="Sandor L."/>
            <person name="Barry K."/>
            <person name="Martinez A.T."/>
            <person name="Xiao Y."/>
            <person name="Gibbons J.G."/>
            <person name="Terashima K."/>
            <person name="Grigoriev I.V."/>
            <person name="Hibbett D.S."/>
        </authorList>
    </citation>
    <scope>NUCLEOTIDE SEQUENCE</scope>
    <source>
        <strain evidence="4">JLM2183</strain>
    </source>
</reference>
<dbReference type="InterPro" id="IPR050216">
    <property type="entry name" value="LRR_domain-containing"/>
</dbReference>
<keyword evidence="1" id="KW-0433">Leucine-rich repeat</keyword>
<dbReference type="GO" id="GO:0005737">
    <property type="term" value="C:cytoplasm"/>
    <property type="evidence" value="ECO:0007669"/>
    <property type="project" value="TreeGrafter"/>
</dbReference>
<feature type="region of interest" description="Disordered" evidence="3">
    <location>
        <begin position="40"/>
        <end position="74"/>
    </location>
</feature>
<feature type="region of interest" description="Disordered" evidence="3">
    <location>
        <begin position="291"/>
        <end position="318"/>
    </location>
</feature>
<dbReference type="InterPro" id="IPR032675">
    <property type="entry name" value="LRR_dom_sf"/>
</dbReference>
<protein>
    <submittedName>
        <fullName evidence="4">Uncharacterized protein</fullName>
    </submittedName>
</protein>
<dbReference type="PROSITE" id="PS51450">
    <property type="entry name" value="LRR"/>
    <property type="match status" value="1"/>
</dbReference>
<dbReference type="OrthoDB" id="660555at2759"/>
<dbReference type="Gene3D" id="3.80.10.10">
    <property type="entry name" value="Ribonuclease Inhibitor"/>
    <property type="match status" value="1"/>
</dbReference>
<comment type="caution">
    <text evidence="4">The sequence shown here is derived from an EMBL/GenBank/DDBJ whole genome shotgun (WGS) entry which is preliminary data.</text>
</comment>
<evidence type="ECO:0000256" key="1">
    <source>
        <dbReference type="ARBA" id="ARBA00022614"/>
    </source>
</evidence>
<keyword evidence="5" id="KW-1185">Reference proteome</keyword>
<dbReference type="SUPFAM" id="SSF52058">
    <property type="entry name" value="L domain-like"/>
    <property type="match status" value="1"/>
</dbReference>
<proteinExistence type="predicted"/>
<dbReference type="Proteomes" id="UP001150266">
    <property type="component" value="Unassembled WGS sequence"/>
</dbReference>
<evidence type="ECO:0000256" key="3">
    <source>
        <dbReference type="SAM" id="MobiDB-lite"/>
    </source>
</evidence>
<gene>
    <name evidence="4" type="ORF">J3R30DRAFT_3523946</name>
</gene>
<accession>A0A9W9A1I1</accession>
<dbReference type="PANTHER" id="PTHR48051">
    <property type="match status" value="1"/>
</dbReference>
<dbReference type="SMART" id="SM00369">
    <property type="entry name" value="LRR_TYP"/>
    <property type="match status" value="2"/>
</dbReference>
<organism evidence="4 5">
    <name type="scientific">Lentinula aciculospora</name>
    <dbReference type="NCBI Taxonomy" id="153920"/>
    <lineage>
        <taxon>Eukaryota</taxon>
        <taxon>Fungi</taxon>
        <taxon>Dikarya</taxon>
        <taxon>Basidiomycota</taxon>
        <taxon>Agaricomycotina</taxon>
        <taxon>Agaricomycetes</taxon>
        <taxon>Agaricomycetidae</taxon>
        <taxon>Agaricales</taxon>
        <taxon>Marasmiineae</taxon>
        <taxon>Omphalotaceae</taxon>
        <taxon>Lentinula</taxon>
    </lineage>
</organism>
<dbReference type="AlphaFoldDB" id="A0A9W9A1I1"/>
<name>A0A9W9A1I1_9AGAR</name>
<evidence type="ECO:0000313" key="5">
    <source>
        <dbReference type="Proteomes" id="UP001150266"/>
    </source>
</evidence>
<dbReference type="PANTHER" id="PTHR48051:SF1">
    <property type="entry name" value="RAS SUPPRESSOR PROTEIN 1"/>
    <property type="match status" value="1"/>
</dbReference>
<feature type="compositionally biased region" description="Basic residues" evidence="3">
    <location>
        <begin position="41"/>
        <end position="54"/>
    </location>
</feature>
<feature type="compositionally biased region" description="Polar residues" evidence="3">
    <location>
        <begin position="57"/>
        <end position="71"/>
    </location>
</feature>
<dbReference type="InterPro" id="IPR003591">
    <property type="entry name" value="Leu-rich_rpt_typical-subtyp"/>
</dbReference>
<dbReference type="EMBL" id="JAOTPV010000021">
    <property type="protein sequence ID" value="KAJ4472221.1"/>
    <property type="molecule type" value="Genomic_DNA"/>
</dbReference>
<dbReference type="Pfam" id="PF13855">
    <property type="entry name" value="LRR_8"/>
    <property type="match status" value="1"/>
</dbReference>
<sequence>MVVTHMLYTRRHPLAPRLRRPAHFQILHRPPLHPFAGSAKQVKKFRMHERKAKRSLSPPNSATYSPTNSSSKKFRYMENDEYEEQRSSMDFKGLDFDSKTDFDPDAFSRSVNETDPQKLFQEVVDRAYADCSLHINFERQNLCYIPEEAICDLNNIVILDQYSEHNFVNPDTIARRSVSTDLSYRRRRSQTHRLDFSRTSSTRIPGVPREHMTLLLADNCLSHLPFRLFHLSRLTVLSLRANNLTVLPPEICLLTSLKELNVANNKLNYVPAEMMQMKLSRLSVQPNPFLPVPPSETPFRRTLSRSRTASKSHSSLAMPKPVSPIKTLFPHGVPSLFELCLRASTTTFPSPLRNTASPETFPPKVGLVYELPAESNFLPQLVKHRLHLAVPGLIKDRSANVQPPSDSDEVTGVGFCPSPHHRTYGVEVHRTLFYQHVEERFTWENAIAGVEKLGDIPVKWRGCQKGCLAFLDHANMKDASSLGSVLPSTLEVSAPSSGFPSNEVGSLEDIVKPINLAQVSFTEEDFDDE</sequence>
<evidence type="ECO:0000313" key="4">
    <source>
        <dbReference type="EMBL" id="KAJ4472221.1"/>
    </source>
</evidence>
<keyword evidence="2" id="KW-0677">Repeat</keyword>
<evidence type="ECO:0000256" key="2">
    <source>
        <dbReference type="ARBA" id="ARBA00022737"/>
    </source>
</evidence>
<dbReference type="InterPro" id="IPR001611">
    <property type="entry name" value="Leu-rich_rpt"/>
</dbReference>